<reference evidence="6 7" key="1">
    <citation type="submission" date="2012-12" db="EMBL/GenBank/DDBJ databases">
        <title>Genome Assembly of Photobacterium sp. AK15.</title>
        <authorList>
            <person name="Khatri I."/>
            <person name="Vaidya B."/>
            <person name="Srinivas T.N.R."/>
            <person name="Subramanian S."/>
            <person name="Pinnaka A."/>
        </authorList>
    </citation>
    <scope>NUCLEOTIDE SEQUENCE [LARGE SCALE GENOMIC DNA]</scope>
    <source>
        <strain evidence="6 7">AK15</strain>
    </source>
</reference>
<accession>L8J6W7</accession>
<dbReference type="InterPro" id="IPR052714">
    <property type="entry name" value="MFS_Exporter"/>
</dbReference>
<feature type="transmembrane region" description="Helical" evidence="4">
    <location>
        <begin position="248"/>
        <end position="265"/>
    </location>
</feature>
<name>L8J6W7_9GAMM</name>
<evidence type="ECO:0000313" key="6">
    <source>
        <dbReference type="EMBL" id="ELR63197.1"/>
    </source>
</evidence>
<feature type="transmembrane region" description="Helical" evidence="4">
    <location>
        <begin position="297"/>
        <end position="315"/>
    </location>
</feature>
<feature type="transmembrane region" description="Helical" evidence="4">
    <location>
        <begin position="364"/>
        <end position="382"/>
    </location>
</feature>
<dbReference type="OrthoDB" id="9812221at2"/>
<dbReference type="InterPro" id="IPR020846">
    <property type="entry name" value="MFS_dom"/>
</dbReference>
<comment type="caution">
    <text evidence="6">The sequence shown here is derived from an EMBL/GenBank/DDBJ whole genome shotgun (WGS) entry which is preliminary data.</text>
</comment>
<keyword evidence="3 4" id="KW-0472">Membrane</keyword>
<evidence type="ECO:0000256" key="4">
    <source>
        <dbReference type="SAM" id="Phobius"/>
    </source>
</evidence>
<keyword evidence="7" id="KW-1185">Reference proteome</keyword>
<keyword evidence="1 4" id="KW-0812">Transmembrane</keyword>
<dbReference type="GO" id="GO:0022857">
    <property type="term" value="F:transmembrane transporter activity"/>
    <property type="evidence" value="ECO:0007669"/>
    <property type="project" value="InterPro"/>
</dbReference>
<dbReference type="PATRIC" id="fig|1056511.3.peg.4845"/>
<proteinExistence type="predicted"/>
<dbReference type="RefSeq" id="WP_007471269.1">
    <property type="nucleotide sequence ID" value="NZ_AMZO01000049.1"/>
</dbReference>
<dbReference type="AlphaFoldDB" id="L8J6W7"/>
<dbReference type="PANTHER" id="PTHR23531:SF1">
    <property type="entry name" value="QUINOLENE RESISTANCE PROTEIN NORA"/>
    <property type="match status" value="1"/>
</dbReference>
<evidence type="ECO:0000256" key="1">
    <source>
        <dbReference type="ARBA" id="ARBA00022692"/>
    </source>
</evidence>
<feature type="transmembrane region" description="Helical" evidence="4">
    <location>
        <begin position="138"/>
        <end position="161"/>
    </location>
</feature>
<evidence type="ECO:0000256" key="3">
    <source>
        <dbReference type="ARBA" id="ARBA00023136"/>
    </source>
</evidence>
<feature type="transmembrane region" description="Helical" evidence="4">
    <location>
        <begin position="44"/>
        <end position="67"/>
    </location>
</feature>
<feature type="transmembrane region" description="Helical" evidence="4">
    <location>
        <begin position="336"/>
        <end position="358"/>
    </location>
</feature>
<evidence type="ECO:0000313" key="7">
    <source>
        <dbReference type="Proteomes" id="UP000011134"/>
    </source>
</evidence>
<feature type="transmembrane region" description="Helical" evidence="4">
    <location>
        <begin position="12"/>
        <end position="32"/>
    </location>
</feature>
<feature type="domain" description="Major facilitator superfamily (MFS) profile" evidence="5">
    <location>
        <begin position="207"/>
        <end position="387"/>
    </location>
</feature>
<dbReference type="Proteomes" id="UP000011134">
    <property type="component" value="Unassembled WGS sequence"/>
</dbReference>
<organism evidence="6 7">
    <name type="scientific">Photobacterium marinum</name>
    <dbReference type="NCBI Taxonomy" id="1056511"/>
    <lineage>
        <taxon>Bacteria</taxon>
        <taxon>Pseudomonadati</taxon>
        <taxon>Pseudomonadota</taxon>
        <taxon>Gammaproteobacteria</taxon>
        <taxon>Vibrionales</taxon>
        <taxon>Vibrionaceae</taxon>
        <taxon>Photobacterium</taxon>
    </lineage>
</organism>
<feature type="transmembrane region" description="Helical" evidence="4">
    <location>
        <begin position="206"/>
        <end position="228"/>
    </location>
</feature>
<evidence type="ECO:0000256" key="2">
    <source>
        <dbReference type="ARBA" id="ARBA00022989"/>
    </source>
</evidence>
<dbReference type="SUPFAM" id="SSF103473">
    <property type="entry name" value="MFS general substrate transporter"/>
    <property type="match status" value="1"/>
</dbReference>
<dbReference type="InterPro" id="IPR036259">
    <property type="entry name" value="MFS_trans_sf"/>
</dbReference>
<dbReference type="PANTHER" id="PTHR23531">
    <property type="entry name" value="QUINOLENE RESISTANCE PROTEIN NORA"/>
    <property type="match status" value="1"/>
</dbReference>
<dbReference type="EMBL" id="AMZO01000049">
    <property type="protein sequence ID" value="ELR63197.1"/>
    <property type="molecule type" value="Genomic_DNA"/>
</dbReference>
<feature type="transmembrane region" description="Helical" evidence="4">
    <location>
        <begin position="74"/>
        <end position="93"/>
    </location>
</feature>
<dbReference type="Pfam" id="PF07690">
    <property type="entry name" value="MFS_1"/>
    <property type="match status" value="1"/>
</dbReference>
<sequence>MQNNNVSLGKRLTLLLCGVCTVASGALIAPILPEIANLTGSEKLAPYAMLLPNLAMMIFAPFIGQLLDKYGRLAFMRVGLLGYALLGASGYVMVDNIYYLLGLRFAFGIFTALNMTAISTLVADYFKDDPQGRAQFSGYQGTFASLSAVVVIQLGTFVAAYDFKNTFLMYFVAIFFLILTYLFLTEPVRGVGNSIELKDTNTKEKVLTKDVLLILLTLGLGMAVYYAAMVYTPFVMSKFGASASSTGIAINLLTALSALSAFFYGKLKANKSFDFIYMTSFGLIFIGYALMGMSTNIVTLFIGCAVSGLGVGLLMPNSAVRLMSTVSPSIMGTAMGILIATVFGGNFSAGLLAAPIIPSLGYEGVFIVFGVIAALIASFYGIKNVKS</sequence>
<keyword evidence="2 4" id="KW-1133">Transmembrane helix</keyword>
<feature type="transmembrane region" description="Helical" evidence="4">
    <location>
        <begin position="167"/>
        <end position="185"/>
    </location>
</feature>
<feature type="transmembrane region" description="Helical" evidence="4">
    <location>
        <begin position="105"/>
        <end position="126"/>
    </location>
</feature>
<dbReference type="Gene3D" id="1.20.1250.20">
    <property type="entry name" value="MFS general substrate transporter like domains"/>
    <property type="match status" value="1"/>
</dbReference>
<protein>
    <recommendedName>
        <fullName evidence="5">Major facilitator superfamily (MFS) profile domain-containing protein</fullName>
    </recommendedName>
</protein>
<dbReference type="PROSITE" id="PS50850">
    <property type="entry name" value="MFS"/>
    <property type="match status" value="1"/>
</dbReference>
<evidence type="ECO:0000259" key="5">
    <source>
        <dbReference type="PROSITE" id="PS50850"/>
    </source>
</evidence>
<dbReference type="InterPro" id="IPR011701">
    <property type="entry name" value="MFS"/>
</dbReference>
<feature type="transmembrane region" description="Helical" evidence="4">
    <location>
        <begin position="272"/>
        <end position="291"/>
    </location>
</feature>
<gene>
    <name evidence="6" type="ORF">C942_04032</name>
</gene>